<feature type="transmembrane region" description="Helical" evidence="2">
    <location>
        <begin position="471"/>
        <end position="489"/>
    </location>
</feature>
<dbReference type="PANTHER" id="PTHR34553:SF4">
    <property type="entry name" value="G1_S-SPECIFIC CYCLIN-E PROTEIN"/>
    <property type="match status" value="1"/>
</dbReference>
<keyword evidence="4" id="KW-1185">Reference proteome</keyword>
<keyword evidence="2" id="KW-1133">Transmembrane helix</keyword>
<accession>A0A078ATA2</accession>
<dbReference type="InParanoid" id="A0A078ATA2"/>
<feature type="region of interest" description="Disordered" evidence="1">
    <location>
        <begin position="308"/>
        <end position="351"/>
    </location>
</feature>
<evidence type="ECO:0000256" key="2">
    <source>
        <dbReference type="SAM" id="Phobius"/>
    </source>
</evidence>
<dbReference type="AlphaFoldDB" id="A0A078ATA2"/>
<feature type="transmembrane region" description="Helical" evidence="2">
    <location>
        <begin position="652"/>
        <end position="675"/>
    </location>
</feature>
<feature type="transmembrane region" description="Helical" evidence="2">
    <location>
        <begin position="546"/>
        <end position="567"/>
    </location>
</feature>
<feature type="compositionally biased region" description="Polar residues" evidence="1">
    <location>
        <begin position="323"/>
        <end position="342"/>
    </location>
</feature>
<dbReference type="OrthoDB" id="422141at2759"/>
<evidence type="ECO:0000313" key="3">
    <source>
        <dbReference type="EMBL" id="CDW84397.1"/>
    </source>
</evidence>
<keyword evidence="2" id="KW-0812">Transmembrane</keyword>
<dbReference type="Proteomes" id="UP000039865">
    <property type="component" value="Unassembled WGS sequence"/>
</dbReference>
<gene>
    <name evidence="3" type="primary">Contig10118.g10809</name>
    <name evidence="3" type="ORF">STYLEM_13459</name>
</gene>
<sequence length="745" mass="88250">MNTDRGERESADFDPLLFSRLVKSGHKKMRSMSSPLLISKDREPVRSENNSTKKKMKVEVDPEQEEKDYIYWPEDTMPKFFPLSSLGFGIWKSQLHQKDQLFVMVLGSKFIFVVVHPPKQKKFSQKQPNLTQSPFYLSDEDEEDMQDLYYDSFYLLNKRKILKYFGNKNPFTTTELKGGKQEVDFYGVVAFEVESKEIIGMTYTNNLVKDANRIVFEARTIIKKSFENVEDFFSFYGLDKDEEQAQKLSPDDDFYIPRLNYYKHKIDIKRVFPFNKNNNNQRRGKSSQKNLFETKKEFINRVYYQTQKSASKKSKRDTRKSENSQYFQSSRTLRPEQQNQSKRGQDFLAPNYGHRSIRHSESQLHGDNTCFMSTAAGECQTSLDPFKVTEENLADLSFDNLPLQVNENLDVKSINIAYFDDPILPYALREVVNKKQNRALFLMHEAPIPQWTVLLAQFGYYKPWIRIIVKYLVYIISIFTMILGFWDLYKNVPVINSFIHNHLNSLQQLFEDHVTIRLSILLVKLIFYMPTMSILKILLLIKDGFIGIYLIIKEIIIGISAIKKVIIPAAKTVSENKETTLSIIQFFQAIGFSYSQSLYRKMVLGCKTIYDFFIFLVSPDIYKYLRDFFWASVYFCYRFFRKCKSIFMQYRHILLLIFQYTLRYVCLILFLRILYIATREYFEIEGCIFCTEFKDKTSHYLSHFVERDLHRYLESEQFINMLNNYHKFVDWIANIQSIDLQGIEL</sequence>
<protein>
    <submittedName>
        <fullName evidence="3">Uncharacterized protein</fullName>
    </submittedName>
</protein>
<evidence type="ECO:0000256" key="1">
    <source>
        <dbReference type="SAM" id="MobiDB-lite"/>
    </source>
</evidence>
<dbReference type="PANTHER" id="PTHR34553">
    <property type="entry name" value="OS05G0597400 PROTEIN"/>
    <property type="match status" value="1"/>
</dbReference>
<name>A0A078ATA2_STYLE</name>
<reference evidence="3 4" key="1">
    <citation type="submission" date="2014-06" db="EMBL/GenBank/DDBJ databases">
        <authorList>
            <person name="Swart Estienne"/>
        </authorList>
    </citation>
    <scope>NUCLEOTIDE SEQUENCE [LARGE SCALE GENOMIC DNA]</scope>
    <source>
        <strain evidence="3 4">130c</strain>
    </source>
</reference>
<evidence type="ECO:0000313" key="4">
    <source>
        <dbReference type="Proteomes" id="UP000039865"/>
    </source>
</evidence>
<feature type="transmembrane region" description="Helical" evidence="2">
    <location>
        <begin position="516"/>
        <end position="539"/>
    </location>
</feature>
<keyword evidence="2" id="KW-0472">Membrane</keyword>
<feature type="region of interest" description="Disordered" evidence="1">
    <location>
        <begin position="25"/>
        <end position="59"/>
    </location>
</feature>
<proteinExistence type="predicted"/>
<organism evidence="3 4">
    <name type="scientific">Stylonychia lemnae</name>
    <name type="common">Ciliate</name>
    <dbReference type="NCBI Taxonomy" id="5949"/>
    <lineage>
        <taxon>Eukaryota</taxon>
        <taxon>Sar</taxon>
        <taxon>Alveolata</taxon>
        <taxon>Ciliophora</taxon>
        <taxon>Intramacronucleata</taxon>
        <taxon>Spirotrichea</taxon>
        <taxon>Stichotrichia</taxon>
        <taxon>Sporadotrichida</taxon>
        <taxon>Oxytrichidae</taxon>
        <taxon>Stylonychinae</taxon>
        <taxon>Stylonychia</taxon>
    </lineage>
</organism>
<dbReference type="EMBL" id="CCKQ01012762">
    <property type="protein sequence ID" value="CDW84397.1"/>
    <property type="molecule type" value="Genomic_DNA"/>
</dbReference>